<organism evidence="1 2">
    <name type="scientific">Gordonibacter faecis</name>
    <dbReference type="NCBI Taxonomy" id="3047475"/>
    <lineage>
        <taxon>Bacteria</taxon>
        <taxon>Bacillati</taxon>
        <taxon>Actinomycetota</taxon>
        <taxon>Coriobacteriia</taxon>
        <taxon>Eggerthellales</taxon>
        <taxon>Eggerthellaceae</taxon>
        <taxon>Gordonibacter</taxon>
    </lineage>
</organism>
<dbReference type="Proteomes" id="UP001232750">
    <property type="component" value="Unassembled WGS sequence"/>
</dbReference>
<dbReference type="GO" id="GO:0016740">
    <property type="term" value="F:transferase activity"/>
    <property type="evidence" value="ECO:0007669"/>
    <property type="project" value="UniProtKB-KW"/>
</dbReference>
<evidence type="ECO:0000313" key="1">
    <source>
        <dbReference type="EMBL" id="MDJ1651380.1"/>
    </source>
</evidence>
<reference evidence="1 2" key="1">
    <citation type="submission" date="2023-05" db="EMBL/GenBank/DDBJ databases">
        <title>Gordonibacter KGMB12511T sp. nov., isolated from faeces of healthy Korean.</title>
        <authorList>
            <person name="Kim H.S."/>
            <person name="Kim J.-S."/>
            <person name="Suh M.K."/>
            <person name="Eom M.K."/>
            <person name="Do H.E."/>
            <person name="Lee J.-S."/>
        </authorList>
    </citation>
    <scope>NUCLEOTIDE SEQUENCE [LARGE SCALE GENOMIC DNA]</scope>
    <source>
        <strain evidence="1 2">KGMB12511</strain>
    </source>
</reference>
<sequence>MVLKGGMLVAALVGLNARSTMDIDTTCKGYPLTLESAREMVEEIAALDIGDGMTFDITGVSEIMEDSEYGGVRISLVSHLDKTRTNLKIDISTGDAITPSEISYDYKLMLEDRCLNIWTYSLETILAEKLQTILIRSVYNTRPRDFYDIYVLQETNHHPDPKIFDVAMERTCAKRNTLGLLTDADLVLSTIEASRPMRAHWGRFQNDYDYAQGIEWEDAVSSVRLLVSIIR</sequence>
<keyword evidence="2" id="KW-1185">Reference proteome</keyword>
<dbReference type="EMBL" id="JASJEU010000022">
    <property type="protein sequence ID" value="MDJ1651380.1"/>
    <property type="molecule type" value="Genomic_DNA"/>
</dbReference>
<name>A0ABT7DTA9_9ACTN</name>
<dbReference type="InterPro" id="IPR014942">
    <property type="entry name" value="AbiEii"/>
</dbReference>
<proteinExistence type="predicted"/>
<accession>A0ABT7DTA9</accession>
<protein>
    <submittedName>
        <fullName evidence="1">Nucleotidyl transferase AbiEii/AbiGii toxin family protein</fullName>
    </submittedName>
</protein>
<evidence type="ECO:0000313" key="2">
    <source>
        <dbReference type="Proteomes" id="UP001232750"/>
    </source>
</evidence>
<keyword evidence="1" id="KW-0808">Transferase</keyword>
<gene>
    <name evidence="1" type="ORF">QNJ86_11255</name>
</gene>
<comment type="caution">
    <text evidence="1">The sequence shown here is derived from an EMBL/GenBank/DDBJ whole genome shotgun (WGS) entry which is preliminary data.</text>
</comment>
<dbReference type="Pfam" id="PF08843">
    <property type="entry name" value="AbiEii"/>
    <property type="match status" value="1"/>
</dbReference>